<reference evidence="2" key="2">
    <citation type="submission" date="2023-05" db="EMBL/GenBank/DDBJ databases">
        <authorList>
            <consortium name="Lawrence Berkeley National Laboratory"/>
            <person name="Steindorff A."/>
            <person name="Hensen N."/>
            <person name="Bonometti L."/>
            <person name="Westerberg I."/>
            <person name="Brannstrom I.O."/>
            <person name="Guillou S."/>
            <person name="Cros-Aarteil S."/>
            <person name="Calhoun S."/>
            <person name="Haridas S."/>
            <person name="Kuo A."/>
            <person name="Mondo S."/>
            <person name="Pangilinan J."/>
            <person name="Riley R."/>
            <person name="Labutti K."/>
            <person name="Andreopoulos B."/>
            <person name="Lipzen A."/>
            <person name="Chen C."/>
            <person name="Yanf M."/>
            <person name="Daum C."/>
            <person name="Ng V."/>
            <person name="Clum A."/>
            <person name="Ohm R."/>
            <person name="Martin F."/>
            <person name="Silar P."/>
            <person name="Natvig D."/>
            <person name="Lalanne C."/>
            <person name="Gautier V."/>
            <person name="Ament-Velasquez S.L."/>
            <person name="Kruys A."/>
            <person name="Hutchinson M.I."/>
            <person name="Powell A.J."/>
            <person name="Barry K."/>
            <person name="Miller A.N."/>
            <person name="Grigoriev I.V."/>
            <person name="Debuchy R."/>
            <person name="Gladieux P."/>
            <person name="Thoren M.H."/>
            <person name="Johannesson H."/>
        </authorList>
    </citation>
    <scope>NUCLEOTIDE SEQUENCE</scope>
    <source>
        <strain evidence="2">CBS 538.74</strain>
    </source>
</reference>
<feature type="chain" id="PRO_5042994851" description="Secreted protein" evidence="1">
    <location>
        <begin position="22"/>
        <end position="117"/>
    </location>
</feature>
<keyword evidence="1" id="KW-0732">Signal</keyword>
<dbReference type="Proteomes" id="UP001302745">
    <property type="component" value="Unassembled WGS sequence"/>
</dbReference>
<accession>A0AAN6VJH3</accession>
<dbReference type="AlphaFoldDB" id="A0AAN6VJH3"/>
<reference evidence="2" key="1">
    <citation type="journal article" date="2023" name="Mol. Phylogenet. Evol.">
        <title>Genome-scale phylogeny and comparative genomics of the fungal order Sordariales.</title>
        <authorList>
            <person name="Hensen N."/>
            <person name="Bonometti L."/>
            <person name="Westerberg I."/>
            <person name="Brannstrom I.O."/>
            <person name="Guillou S."/>
            <person name="Cros-Aarteil S."/>
            <person name="Calhoun S."/>
            <person name="Haridas S."/>
            <person name="Kuo A."/>
            <person name="Mondo S."/>
            <person name="Pangilinan J."/>
            <person name="Riley R."/>
            <person name="LaButti K."/>
            <person name="Andreopoulos B."/>
            <person name="Lipzen A."/>
            <person name="Chen C."/>
            <person name="Yan M."/>
            <person name="Daum C."/>
            <person name="Ng V."/>
            <person name="Clum A."/>
            <person name="Steindorff A."/>
            <person name="Ohm R.A."/>
            <person name="Martin F."/>
            <person name="Silar P."/>
            <person name="Natvig D.O."/>
            <person name="Lalanne C."/>
            <person name="Gautier V."/>
            <person name="Ament-Velasquez S.L."/>
            <person name="Kruys A."/>
            <person name="Hutchinson M.I."/>
            <person name="Powell A.J."/>
            <person name="Barry K."/>
            <person name="Miller A.N."/>
            <person name="Grigoriev I.V."/>
            <person name="Debuchy R."/>
            <person name="Gladieux P."/>
            <person name="Hiltunen Thoren M."/>
            <person name="Johannesson H."/>
        </authorList>
    </citation>
    <scope>NUCLEOTIDE SEQUENCE</scope>
    <source>
        <strain evidence="2">CBS 538.74</strain>
    </source>
</reference>
<organism evidence="2 3">
    <name type="scientific">Chaetomidium leptoderma</name>
    <dbReference type="NCBI Taxonomy" id="669021"/>
    <lineage>
        <taxon>Eukaryota</taxon>
        <taxon>Fungi</taxon>
        <taxon>Dikarya</taxon>
        <taxon>Ascomycota</taxon>
        <taxon>Pezizomycotina</taxon>
        <taxon>Sordariomycetes</taxon>
        <taxon>Sordariomycetidae</taxon>
        <taxon>Sordariales</taxon>
        <taxon>Chaetomiaceae</taxon>
        <taxon>Chaetomidium</taxon>
    </lineage>
</organism>
<dbReference type="EMBL" id="MU857010">
    <property type="protein sequence ID" value="KAK4151560.1"/>
    <property type="molecule type" value="Genomic_DNA"/>
</dbReference>
<name>A0AAN6VJH3_9PEZI</name>
<evidence type="ECO:0000256" key="1">
    <source>
        <dbReference type="SAM" id="SignalP"/>
    </source>
</evidence>
<evidence type="ECO:0000313" key="3">
    <source>
        <dbReference type="Proteomes" id="UP001302745"/>
    </source>
</evidence>
<evidence type="ECO:0008006" key="4">
    <source>
        <dbReference type="Google" id="ProtNLM"/>
    </source>
</evidence>
<evidence type="ECO:0000313" key="2">
    <source>
        <dbReference type="EMBL" id="KAK4151560.1"/>
    </source>
</evidence>
<feature type="signal peptide" evidence="1">
    <location>
        <begin position="1"/>
        <end position="21"/>
    </location>
</feature>
<gene>
    <name evidence="2" type="ORF">C8A00DRAFT_35811</name>
</gene>
<protein>
    <recommendedName>
        <fullName evidence="4">Secreted protein</fullName>
    </recommendedName>
</protein>
<comment type="caution">
    <text evidence="2">The sequence shown here is derived from an EMBL/GenBank/DDBJ whole genome shotgun (WGS) entry which is preliminary data.</text>
</comment>
<sequence>MYLNVPVLLTSLVALATTASADYLDVTVICVFGGCNNVGYFTTAHGTYQVNANDGCRGTSVPDMTEFCVDWKNGRAHFKFKGWTTKSCLKETKSDINGCGPMTTCGTSNFTPIKCTW</sequence>
<keyword evidence="3" id="KW-1185">Reference proteome</keyword>
<proteinExistence type="predicted"/>